<dbReference type="AlphaFoldDB" id="A0A221SSV0"/>
<accession>A0A221SSV0</accession>
<evidence type="ECO:0000313" key="3">
    <source>
        <dbReference type="Proteomes" id="UP000259030"/>
    </source>
</evidence>
<evidence type="ECO:0000313" key="2">
    <source>
        <dbReference type="EMBL" id="ASN79710.1"/>
    </source>
</evidence>
<feature type="compositionally biased region" description="Low complexity" evidence="1">
    <location>
        <begin position="27"/>
        <end position="49"/>
    </location>
</feature>
<protein>
    <submittedName>
        <fullName evidence="2">Uncharacterized protein</fullName>
    </submittedName>
</protein>
<reference evidence="2 3" key="1">
    <citation type="submission" date="2017-05" db="EMBL/GenBank/DDBJ databases">
        <title>The complete genome sequence of Deinococcus ficus isolated from the rhizosphere of the Ficus religiosa L. in Taiwan.</title>
        <authorList>
            <person name="Wu K.-M."/>
            <person name="Liao T.-L."/>
            <person name="Liu Y.-M."/>
            <person name="Young C.-C."/>
            <person name="Tsai S.-F."/>
        </authorList>
    </citation>
    <scope>NUCLEOTIDE SEQUENCE [LARGE SCALE GENOMIC DNA]</scope>
    <source>
        <strain evidence="2 3">CC-FR2-10</strain>
    </source>
</reference>
<proteinExistence type="predicted"/>
<dbReference type="STRING" id="317577.GCA_000419625_01046"/>
<dbReference type="RefSeq" id="WP_022800621.1">
    <property type="nucleotide sequence ID" value="NZ_ATTJ01000001.1"/>
</dbReference>
<sequence length="65" mass="7129">MSADHKDQRVGRHQRLLDWDEVELPSETAPAPEETPQVAKAAAPAKAAPQGRMDRLRSLLGRKSG</sequence>
<keyword evidence="3" id="KW-1185">Reference proteome</keyword>
<name>A0A221SSV0_9DEIO</name>
<dbReference type="Proteomes" id="UP000259030">
    <property type="component" value="Chromosome"/>
</dbReference>
<feature type="region of interest" description="Disordered" evidence="1">
    <location>
        <begin position="1"/>
        <end position="52"/>
    </location>
</feature>
<evidence type="ECO:0000256" key="1">
    <source>
        <dbReference type="SAM" id="MobiDB-lite"/>
    </source>
</evidence>
<organism evidence="2 3">
    <name type="scientific">Deinococcus ficus</name>
    <dbReference type="NCBI Taxonomy" id="317577"/>
    <lineage>
        <taxon>Bacteria</taxon>
        <taxon>Thermotogati</taxon>
        <taxon>Deinococcota</taxon>
        <taxon>Deinococci</taxon>
        <taxon>Deinococcales</taxon>
        <taxon>Deinococcaceae</taxon>
        <taxon>Deinococcus</taxon>
    </lineage>
</organism>
<gene>
    <name evidence="2" type="ORF">DFI_00675</name>
</gene>
<feature type="compositionally biased region" description="Basic and acidic residues" evidence="1">
    <location>
        <begin position="1"/>
        <end position="18"/>
    </location>
</feature>
<dbReference type="KEGG" id="dfc:DFI_00675"/>
<dbReference type="EMBL" id="CP021081">
    <property type="protein sequence ID" value="ASN79710.1"/>
    <property type="molecule type" value="Genomic_DNA"/>
</dbReference>